<proteinExistence type="predicted"/>
<gene>
    <name evidence="1" type="ORF">FA95DRAFT_915027</name>
</gene>
<dbReference type="Proteomes" id="UP000814033">
    <property type="component" value="Unassembled WGS sequence"/>
</dbReference>
<organism evidence="1 2">
    <name type="scientific">Auriscalpium vulgare</name>
    <dbReference type="NCBI Taxonomy" id="40419"/>
    <lineage>
        <taxon>Eukaryota</taxon>
        <taxon>Fungi</taxon>
        <taxon>Dikarya</taxon>
        <taxon>Basidiomycota</taxon>
        <taxon>Agaricomycotina</taxon>
        <taxon>Agaricomycetes</taxon>
        <taxon>Russulales</taxon>
        <taxon>Auriscalpiaceae</taxon>
        <taxon>Auriscalpium</taxon>
    </lineage>
</organism>
<comment type="caution">
    <text evidence="1">The sequence shown here is derived from an EMBL/GenBank/DDBJ whole genome shotgun (WGS) entry which is preliminary data.</text>
</comment>
<protein>
    <submittedName>
        <fullName evidence="1">Uncharacterized protein</fullName>
    </submittedName>
</protein>
<evidence type="ECO:0000313" key="2">
    <source>
        <dbReference type="Proteomes" id="UP000814033"/>
    </source>
</evidence>
<evidence type="ECO:0000313" key="1">
    <source>
        <dbReference type="EMBL" id="KAI0040169.1"/>
    </source>
</evidence>
<reference evidence="1" key="1">
    <citation type="submission" date="2021-02" db="EMBL/GenBank/DDBJ databases">
        <authorList>
            <consortium name="DOE Joint Genome Institute"/>
            <person name="Ahrendt S."/>
            <person name="Looney B.P."/>
            <person name="Miyauchi S."/>
            <person name="Morin E."/>
            <person name="Drula E."/>
            <person name="Courty P.E."/>
            <person name="Chicoki N."/>
            <person name="Fauchery L."/>
            <person name="Kohler A."/>
            <person name="Kuo A."/>
            <person name="Labutti K."/>
            <person name="Pangilinan J."/>
            <person name="Lipzen A."/>
            <person name="Riley R."/>
            <person name="Andreopoulos W."/>
            <person name="He G."/>
            <person name="Johnson J."/>
            <person name="Barry K.W."/>
            <person name="Grigoriev I.V."/>
            <person name="Nagy L."/>
            <person name="Hibbett D."/>
            <person name="Henrissat B."/>
            <person name="Matheny P.B."/>
            <person name="Labbe J."/>
            <person name="Martin F."/>
        </authorList>
    </citation>
    <scope>NUCLEOTIDE SEQUENCE</scope>
    <source>
        <strain evidence="1">FP105234-sp</strain>
    </source>
</reference>
<keyword evidence="2" id="KW-1185">Reference proteome</keyword>
<reference evidence="1" key="2">
    <citation type="journal article" date="2022" name="New Phytol.">
        <title>Evolutionary transition to the ectomycorrhizal habit in the genomes of a hyperdiverse lineage of mushroom-forming fungi.</title>
        <authorList>
            <person name="Looney B."/>
            <person name="Miyauchi S."/>
            <person name="Morin E."/>
            <person name="Drula E."/>
            <person name="Courty P.E."/>
            <person name="Kohler A."/>
            <person name="Kuo A."/>
            <person name="LaButti K."/>
            <person name="Pangilinan J."/>
            <person name="Lipzen A."/>
            <person name="Riley R."/>
            <person name="Andreopoulos W."/>
            <person name="He G."/>
            <person name="Johnson J."/>
            <person name="Nolan M."/>
            <person name="Tritt A."/>
            <person name="Barry K.W."/>
            <person name="Grigoriev I.V."/>
            <person name="Nagy L.G."/>
            <person name="Hibbett D."/>
            <person name="Henrissat B."/>
            <person name="Matheny P.B."/>
            <person name="Labbe J."/>
            <person name="Martin F.M."/>
        </authorList>
    </citation>
    <scope>NUCLEOTIDE SEQUENCE</scope>
    <source>
        <strain evidence="1">FP105234-sp</strain>
    </source>
</reference>
<sequence>MSDRLSCAARSAYLAVPLAPTGPPSQSWQIVLCCSRQDQPRISRIHCTQPNHITPVQPTYSLTKVRKAFGRLHGGRTLYAARPTTAATSRALPYSRCSACAACVICKCAEFCQVRAVCLRAGSAERSSLFSCGGSRARPACSITHRPRMTYVCM</sequence>
<name>A0ACB8R7W1_9AGAM</name>
<dbReference type="EMBL" id="MU276221">
    <property type="protein sequence ID" value="KAI0040169.1"/>
    <property type="molecule type" value="Genomic_DNA"/>
</dbReference>
<accession>A0ACB8R7W1</accession>